<evidence type="ECO:0000256" key="6">
    <source>
        <dbReference type="RuleBase" id="RU366069"/>
    </source>
</evidence>
<reference evidence="10" key="1">
    <citation type="submission" date="2015-01" db="EMBL/GenBank/DDBJ databases">
        <authorList>
            <person name="Paterson Steve"/>
        </authorList>
    </citation>
    <scope>NUCLEOTIDE SEQUENCE [LARGE SCALE GENOMIC DNA]</scope>
    <source>
        <strain evidence="10">OBR1</strain>
    </source>
</reference>
<keyword evidence="3 6" id="KW-0285">Flavoprotein</keyword>
<dbReference type="PANTHER" id="PTHR43624:SF2">
    <property type="entry name" value="ELECTRON TRANSFER FLAVOPROTEIN-QUINONE OXIDOREDUCTASE YDIS-RELATED"/>
    <property type="match status" value="1"/>
</dbReference>
<evidence type="ECO:0000313" key="9">
    <source>
        <dbReference type="EMBL" id="CPR18803.1"/>
    </source>
</evidence>
<dbReference type="OrthoDB" id="103324at2"/>
<dbReference type="SUPFAM" id="SSF51905">
    <property type="entry name" value="FAD/NAD(P)-binding domain"/>
    <property type="match status" value="1"/>
</dbReference>
<dbReference type="SUPFAM" id="SSF54373">
    <property type="entry name" value="FAD-linked reductases, C-terminal domain"/>
    <property type="match status" value="1"/>
</dbReference>
<comment type="cofactor">
    <cofactor evidence="1 6">
        <name>FAD</name>
        <dbReference type="ChEBI" id="CHEBI:57692"/>
    </cofactor>
</comment>
<dbReference type="STRING" id="1109412.BN1221_03412"/>
<dbReference type="InterPro" id="IPR039651">
    <property type="entry name" value="FixC-like"/>
</dbReference>
<evidence type="ECO:0000256" key="3">
    <source>
        <dbReference type="ARBA" id="ARBA00022630"/>
    </source>
</evidence>
<comment type="function">
    <text evidence="6">Part of an electron transfer system.</text>
</comment>
<evidence type="ECO:0000256" key="4">
    <source>
        <dbReference type="ARBA" id="ARBA00022827"/>
    </source>
</evidence>
<dbReference type="Pfam" id="PF26311">
    <property type="entry name" value="ETF-QO_FixC_C"/>
    <property type="match status" value="1"/>
</dbReference>
<feature type="domain" description="FixC-like C-terminal" evidence="8">
    <location>
        <begin position="366"/>
        <end position="424"/>
    </location>
</feature>
<evidence type="ECO:0000256" key="2">
    <source>
        <dbReference type="ARBA" id="ARBA00006796"/>
    </source>
</evidence>
<evidence type="ECO:0000259" key="7">
    <source>
        <dbReference type="Pfam" id="PF21162"/>
    </source>
</evidence>
<proteinExistence type="inferred from homology"/>
<keyword evidence="5 6" id="KW-0560">Oxidoreductase</keyword>
<evidence type="ECO:0000259" key="8">
    <source>
        <dbReference type="Pfam" id="PF26311"/>
    </source>
</evidence>
<gene>
    <name evidence="9" type="ORF">BN1221_03412</name>
</gene>
<dbReference type="Gene3D" id="3.50.50.60">
    <property type="entry name" value="FAD/NAD(P)-binding domain"/>
    <property type="match status" value="1"/>
</dbReference>
<dbReference type="InterPro" id="IPR049398">
    <property type="entry name" value="ETF-QO/FixC_UQ-bd"/>
</dbReference>
<keyword evidence="4 6" id="KW-0274">FAD</keyword>
<keyword evidence="10" id="KW-1185">Reference proteome</keyword>
<feature type="domain" description="ETF-QO/FixC ubiquinone-binding" evidence="7">
    <location>
        <begin position="182"/>
        <end position="278"/>
    </location>
</feature>
<dbReference type="Pfam" id="PF13450">
    <property type="entry name" value="NAD_binding_8"/>
    <property type="match status" value="1"/>
</dbReference>
<protein>
    <recommendedName>
        <fullName evidence="6">Protein FixC</fullName>
    </recommendedName>
</protein>
<accession>A0A0G4JYI5</accession>
<dbReference type="EMBL" id="CGIG01000001">
    <property type="protein sequence ID" value="CPR18803.1"/>
    <property type="molecule type" value="Genomic_DNA"/>
</dbReference>
<dbReference type="InterPro" id="IPR059103">
    <property type="entry name" value="FixC-like_C"/>
</dbReference>
<comment type="similarity">
    <text evidence="2 6">Belongs to the ETF-QO/FixC family.</text>
</comment>
<sequence length="426" mass="45784">MSEDKFDAIVVGAGPAGSACAYTLAKEGRSVLLLERGDTPGAKNVSGGRLYTYALELVDPGLYERAPLQRKIIREQVMLLNAGGATTVDYFDPSFGAEVPQSYSVIRADLDEWFAGEAEAQGAMLAPGVLVDDLIEEGGQIVGIRTGEDEMRADVVVAADGVNSLLGQKAGLFPDAKPHAVGVGVKETIELPDSLISARFGVQDGEGAARVAIGCTDGISGGGFLYTNKGSISLGIVFNPVQAGQQERHIQDIFQDFKMHPAILSLIDGGTSIEYGAHLVPELGFHGIPKRLSRPGLVVVGDAAQFGINTGVIIRGMDMAIVSGLAAARALIAAKQPADVERLYQQQLEELLLIANQKAYQNFHGIFEIPRIFHEYPNLANDAMRFMFRVDGKTPKPMFKGILETIKRNVSFGRLAADCWKIYRHL</sequence>
<dbReference type="Pfam" id="PF21162">
    <property type="entry name" value="ETFQO_UQ-bd"/>
    <property type="match status" value="1"/>
</dbReference>
<dbReference type="GO" id="GO:0016491">
    <property type="term" value="F:oxidoreductase activity"/>
    <property type="evidence" value="ECO:0007669"/>
    <property type="project" value="UniProtKB-UniRule"/>
</dbReference>
<evidence type="ECO:0000313" key="10">
    <source>
        <dbReference type="Proteomes" id="UP000044377"/>
    </source>
</evidence>
<dbReference type="AlphaFoldDB" id="A0A0G4JYI5"/>
<dbReference type="InterPro" id="IPR036188">
    <property type="entry name" value="FAD/NAD-bd_sf"/>
</dbReference>
<dbReference type="PROSITE" id="PS51257">
    <property type="entry name" value="PROKAR_LIPOPROTEIN"/>
    <property type="match status" value="1"/>
</dbReference>
<organism evidence="9 10">
    <name type="scientific">Brenneria goodwinii</name>
    <dbReference type="NCBI Taxonomy" id="1109412"/>
    <lineage>
        <taxon>Bacteria</taxon>
        <taxon>Pseudomonadati</taxon>
        <taxon>Pseudomonadota</taxon>
        <taxon>Gammaproteobacteria</taxon>
        <taxon>Enterobacterales</taxon>
        <taxon>Pectobacteriaceae</taxon>
        <taxon>Brenneria</taxon>
    </lineage>
</organism>
<dbReference type="PRINTS" id="PR00420">
    <property type="entry name" value="RNGMNOXGNASE"/>
</dbReference>
<dbReference type="GO" id="GO:0071949">
    <property type="term" value="F:FAD binding"/>
    <property type="evidence" value="ECO:0007669"/>
    <property type="project" value="UniProtKB-UniRule"/>
</dbReference>
<name>A0A0G4JYI5_9GAMM</name>
<dbReference type="Proteomes" id="UP000044377">
    <property type="component" value="Unassembled WGS sequence"/>
</dbReference>
<evidence type="ECO:0000256" key="1">
    <source>
        <dbReference type="ARBA" id="ARBA00001974"/>
    </source>
</evidence>
<dbReference type="PANTHER" id="PTHR43624">
    <property type="entry name" value="ELECTRON TRANSFER FLAVOPROTEIN-QUINONE OXIDOREDUCTASE YDIS-RELATED"/>
    <property type="match status" value="1"/>
</dbReference>
<evidence type="ECO:0000256" key="5">
    <source>
        <dbReference type="ARBA" id="ARBA00023002"/>
    </source>
</evidence>
<dbReference type="RefSeq" id="WP_048638283.1">
    <property type="nucleotide sequence ID" value="NZ_CGIG01000001.1"/>
</dbReference>